<feature type="domain" description="MaoC-like" evidence="1">
    <location>
        <begin position="10"/>
        <end position="122"/>
    </location>
</feature>
<reference evidence="2 3" key="1">
    <citation type="submission" date="2024-11" db="EMBL/GenBank/DDBJ databases">
        <authorList>
            <person name="Lucas J.A."/>
        </authorList>
    </citation>
    <scope>NUCLEOTIDE SEQUENCE [LARGE SCALE GENOMIC DNA]</scope>
    <source>
        <strain evidence="2 3">Z 5.4</strain>
    </source>
</reference>
<dbReference type="PANTHER" id="PTHR43841">
    <property type="entry name" value="3-HYDROXYACYL-THIOESTER DEHYDRATASE HTDX-RELATED"/>
    <property type="match status" value="1"/>
</dbReference>
<name>A0ABW8RCU7_9BACI</name>
<evidence type="ECO:0000259" key="1">
    <source>
        <dbReference type="Pfam" id="PF01575"/>
    </source>
</evidence>
<dbReference type="PANTHER" id="PTHR43841:SF3">
    <property type="entry name" value="(3R)-HYDROXYACYL-ACP DEHYDRATASE SUBUNIT HADB"/>
    <property type="match status" value="1"/>
</dbReference>
<gene>
    <name evidence="2" type="ORF">ACJEBI_03195</name>
</gene>
<dbReference type="InterPro" id="IPR002539">
    <property type="entry name" value="MaoC-like_dom"/>
</dbReference>
<dbReference type="SUPFAM" id="SSF54637">
    <property type="entry name" value="Thioesterase/thiol ester dehydrase-isomerase"/>
    <property type="match status" value="1"/>
</dbReference>
<dbReference type="Gene3D" id="3.10.129.10">
    <property type="entry name" value="Hotdog Thioesterase"/>
    <property type="match status" value="1"/>
</dbReference>
<dbReference type="Proteomes" id="UP001623041">
    <property type="component" value="Unassembled WGS sequence"/>
</dbReference>
<evidence type="ECO:0000313" key="3">
    <source>
        <dbReference type="Proteomes" id="UP001623041"/>
    </source>
</evidence>
<organism evidence="2 3">
    <name type="scientific">Bacillus salipaludis</name>
    <dbReference type="NCBI Taxonomy" id="2547811"/>
    <lineage>
        <taxon>Bacteria</taxon>
        <taxon>Bacillati</taxon>
        <taxon>Bacillota</taxon>
        <taxon>Bacilli</taxon>
        <taxon>Bacillales</taxon>
        <taxon>Bacillaceae</taxon>
        <taxon>Bacillus</taxon>
    </lineage>
</organism>
<accession>A0ABW8RCU7</accession>
<dbReference type="RefSeq" id="WP_406579183.1">
    <property type="nucleotide sequence ID" value="NZ_JBJHQH010000002.1"/>
</dbReference>
<keyword evidence="3" id="KW-1185">Reference proteome</keyword>
<comment type="caution">
    <text evidence="2">The sequence shown here is derived from an EMBL/GenBank/DDBJ whole genome shotgun (WGS) entry which is preliminary data.</text>
</comment>
<dbReference type="InterPro" id="IPR029069">
    <property type="entry name" value="HotDog_dom_sf"/>
</dbReference>
<dbReference type="EMBL" id="JBJHQH010000002">
    <property type="protein sequence ID" value="MFK9090492.1"/>
    <property type="molecule type" value="Genomic_DNA"/>
</dbReference>
<sequence>MVKEWNELQLDEELEFVTPPIEKVQLVKYSGAAGDYHMIHHDDEVAKEVGLPGIIVHGMFSMGVLGEFVSQIVGNHGFVSDLQVRFIGMVFPGQSLTCRAKVVGKSESKKKVDFEVTAEVTSDKIASEGNVSAIYFS</sequence>
<proteinExistence type="predicted"/>
<protein>
    <submittedName>
        <fullName evidence="2">MaoC/PaaZ C-terminal domain-containing protein</fullName>
    </submittedName>
</protein>
<dbReference type="Pfam" id="PF01575">
    <property type="entry name" value="MaoC_dehydratas"/>
    <property type="match status" value="1"/>
</dbReference>
<evidence type="ECO:0000313" key="2">
    <source>
        <dbReference type="EMBL" id="MFK9090492.1"/>
    </source>
</evidence>